<dbReference type="EMBL" id="JAGIKX010000002">
    <property type="protein sequence ID" value="MBP2256696.1"/>
    <property type="molecule type" value="Genomic_DNA"/>
</dbReference>
<evidence type="ECO:0000256" key="1">
    <source>
        <dbReference type="ARBA" id="ARBA00004141"/>
    </source>
</evidence>
<dbReference type="Gene3D" id="3.40.1710.10">
    <property type="entry name" value="abc type-2 transporter like domain"/>
    <property type="match status" value="1"/>
</dbReference>
<evidence type="ECO:0000313" key="7">
    <source>
        <dbReference type="EMBL" id="MBP2256696.1"/>
    </source>
</evidence>
<evidence type="ECO:0000256" key="4">
    <source>
        <dbReference type="ARBA" id="ARBA00023136"/>
    </source>
</evidence>
<comment type="subcellular location">
    <subcellularLocation>
        <location evidence="1">Membrane</location>
        <topology evidence="1">Multi-pass membrane protein</topology>
    </subcellularLocation>
</comment>
<protein>
    <submittedName>
        <fullName evidence="7">ABC-2 type transport system permease protein</fullName>
    </submittedName>
</protein>
<sequence>MRDILKTRLIHIKKQWLSLLFWLLFPILTTLAIINLMNIIQSDTKVPVGIILEEKTNSSMELYQHIKETPFIRVYETTEDDALHRLKKHELDSVFIIHEGYEEKIRQGKRNQLITSYQSDLSFAFSPIKEMIISYAQQETSRSKAAHIIQHLSEQYPQKEQWSWKEIINKSKSIQKEENLLYTKFTFSNTDKQGPKRELFTLDTWGIWALLSILTTLFIFDWLIKEQNANILPRFVFIRFTWKKYLLYNFLLYTILFLMFDMVAIGIFHTFLKEPVNLSFIGAILSFRLMLNTGAFLLALCFKNIFLFYSVSFIITLFLSIASGAILPIESITRNYNGVEYFNPLHAFLSGQISYLWSVILIALLGLWCGRKEKYNA</sequence>
<feature type="transmembrane region" description="Helical" evidence="5">
    <location>
        <begin position="347"/>
        <end position="369"/>
    </location>
</feature>
<keyword evidence="2 5" id="KW-0812">Transmembrane</keyword>
<accession>A0ABS4S6L1</accession>
<dbReference type="RefSeq" id="WP_226370687.1">
    <property type="nucleotide sequence ID" value="NZ_JAGIKX010000002.1"/>
</dbReference>
<comment type="caution">
    <text evidence="7">The sequence shown here is derived from an EMBL/GenBank/DDBJ whole genome shotgun (WGS) entry which is preliminary data.</text>
</comment>
<proteinExistence type="predicted"/>
<feature type="transmembrane region" description="Helical" evidence="5">
    <location>
        <begin position="306"/>
        <end position="327"/>
    </location>
</feature>
<reference evidence="7 8" key="1">
    <citation type="submission" date="2021-03" db="EMBL/GenBank/DDBJ databases">
        <title>Genomic Encyclopedia of Type Strains, Phase IV (KMG-IV): sequencing the most valuable type-strain genomes for metagenomic binning, comparative biology and taxonomic classification.</title>
        <authorList>
            <person name="Goeker M."/>
        </authorList>
    </citation>
    <scope>NUCLEOTIDE SEQUENCE [LARGE SCALE GENOMIC DNA]</scope>
    <source>
        <strain evidence="7 8">DSM 25790</strain>
    </source>
</reference>
<keyword evidence="3 5" id="KW-1133">Transmembrane helix</keyword>
<keyword evidence="4 5" id="KW-0472">Membrane</keyword>
<feature type="domain" description="ABC-2 type transporter transmembrane" evidence="6">
    <location>
        <begin position="19"/>
        <end position="355"/>
    </location>
</feature>
<organism evidence="7 8">
    <name type="scientific">Virgibacillus alimentarius</name>
    <dbReference type="NCBI Taxonomy" id="698769"/>
    <lineage>
        <taxon>Bacteria</taxon>
        <taxon>Bacillati</taxon>
        <taxon>Bacillota</taxon>
        <taxon>Bacilli</taxon>
        <taxon>Bacillales</taxon>
        <taxon>Bacillaceae</taxon>
        <taxon>Virgibacillus</taxon>
    </lineage>
</organism>
<dbReference type="Proteomes" id="UP001519294">
    <property type="component" value="Unassembled WGS sequence"/>
</dbReference>
<dbReference type="Pfam" id="PF12698">
    <property type="entry name" value="ABC2_membrane_3"/>
    <property type="match status" value="1"/>
</dbReference>
<evidence type="ECO:0000256" key="5">
    <source>
        <dbReference type="SAM" id="Phobius"/>
    </source>
</evidence>
<keyword evidence="8" id="KW-1185">Reference proteome</keyword>
<gene>
    <name evidence="7" type="ORF">J2Z81_000629</name>
</gene>
<evidence type="ECO:0000256" key="3">
    <source>
        <dbReference type="ARBA" id="ARBA00022989"/>
    </source>
</evidence>
<evidence type="ECO:0000313" key="8">
    <source>
        <dbReference type="Proteomes" id="UP001519294"/>
    </source>
</evidence>
<feature type="transmembrane region" description="Helical" evidence="5">
    <location>
        <begin position="205"/>
        <end position="224"/>
    </location>
</feature>
<evidence type="ECO:0000259" key="6">
    <source>
        <dbReference type="Pfam" id="PF12698"/>
    </source>
</evidence>
<feature type="transmembrane region" description="Helical" evidence="5">
    <location>
        <begin position="278"/>
        <end position="299"/>
    </location>
</feature>
<feature type="transmembrane region" description="Helical" evidence="5">
    <location>
        <begin position="245"/>
        <end position="272"/>
    </location>
</feature>
<name>A0ABS4S6L1_9BACI</name>
<evidence type="ECO:0000256" key="2">
    <source>
        <dbReference type="ARBA" id="ARBA00022692"/>
    </source>
</evidence>
<dbReference type="InterPro" id="IPR013525">
    <property type="entry name" value="ABC2_TM"/>
</dbReference>